<evidence type="ECO:0000256" key="7">
    <source>
        <dbReference type="SAM" id="Phobius"/>
    </source>
</evidence>
<feature type="transmembrane region" description="Helical" evidence="7">
    <location>
        <begin position="145"/>
        <end position="171"/>
    </location>
</feature>
<name>A0A7V4U0I4_CALAY</name>
<dbReference type="Pfam" id="PF01694">
    <property type="entry name" value="Rhomboid"/>
    <property type="match status" value="1"/>
</dbReference>
<dbReference type="SUPFAM" id="SSF144091">
    <property type="entry name" value="Rhomboid-like"/>
    <property type="match status" value="1"/>
</dbReference>
<feature type="transmembrane region" description="Helical" evidence="7">
    <location>
        <begin position="99"/>
        <end position="116"/>
    </location>
</feature>
<dbReference type="InterPro" id="IPR022764">
    <property type="entry name" value="Peptidase_S54_rhomboid_dom"/>
</dbReference>
<accession>A0A7V4U0I4</accession>
<evidence type="ECO:0000313" key="10">
    <source>
        <dbReference type="EMBL" id="HGY54639.1"/>
    </source>
</evidence>
<evidence type="ECO:0000259" key="9">
    <source>
        <dbReference type="Pfam" id="PF20216"/>
    </source>
</evidence>
<dbReference type="GO" id="GO:0006508">
    <property type="term" value="P:proteolysis"/>
    <property type="evidence" value="ECO:0007669"/>
    <property type="project" value="UniProtKB-KW"/>
</dbReference>
<feature type="transmembrane region" description="Helical" evidence="7">
    <location>
        <begin position="177"/>
        <end position="194"/>
    </location>
</feature>
<dbReference type="PANTHER" id="PTHR43731">
    <property type="entry name" value="RHOMBOID PROTEASE"/>
    <property type="match status" value="1"/>
</dbReference>
<dbReference type="AlphaFoldDB" id="A0A7V4U0I4"/>
<sequence length="276" mass="31616">MYQNRSYGFGPGGAIPPAIKNLLFINGVVFLMQLLNPGLDFFIRQNFALVPAQVFSSFKIWQLVTYLFVHGGFMHILFNMFILWMFGTELEYEWGTREFLKFYFISGIGAGLFIALLSPYPTIGASGAIYGVMVAYALRYPDRMIYIYFLFPVKIKYFMIFLVGFQFLMFVGSTASTISHVAHLGGAVVGYVYLKYGHLSYKIKSQLSGLFTSTKSGSHMHYTKGGDKKTEYYRKVVDDLLDKINKVGYLNLTEEEKQMLEEGSRYLREHDDENLN</sequence>
<dbReference type="GO" id="GO:0004252">
    <property type="term" value="F:serine-type endopeptidase activity"/>
    <property type="evidence" value="ECO:0007669"/>
    <property type="project" value="InterPro"/>
</dbReference>
<keyword evidence="4" id="KW-0378">Hydrolase</keyword>
<dbReference type="GO" id="GO:0016020">
    <property type="term" value="C:membrane"/>
    <property type="evidence" value="ECO:0007669"/>
    <property type="project" value="UniProtKB-SubCell"/>
</dbReference>
<evidence type="ECO:0000256" key="3">
    <source>
        <dbReference type="ARBA" id="ARBA00022692"/>
    </source>
</evidence>
<dbReference type="InterPro" id="IPR050925">
    <property type="entry name" value="Rhomboid_protease_S54"/>
</dbReference>
<dbReference type="PANTHER" id="PTHR43731:SF14">
    <property type="entry name" value="PRESENILIN-ASSOCIATED RHOMBOID-LIKE PROTEIN, MITOCHONDRIAL"/>
    <property type="match status" value="1"/>
</dbReference>
<keyword evidence="6 7" id="KW-0472">Membrane</keyword>
<evidence type="ECO:0000256" key="1">
    <source>
        <dbReference type="ARBA" id="ARBA00004141"/>
    </source>
</evidence>
<proteinExistence type="inferred from homology"/>
<reference evidence="10" key="1">
    <citation type="journal article" date="2020" name="mSystems">
        <title>Genome- and Community-Level Interaction Insights into Carbon Utilization and Element Cycling Functions of Hydrothermarchaeota in Hydrothermal Sediment.</title>
        <authorList>
            <person name="Zhou Z."/>
            <person name="Liu Y."/>
            <person name="Xu W."/>
            <person name="Pan J."/>
            <person name="Luo Z.H."/>
            <person name="Li M."/>
        </authorList>
    </citation>
    <scope>NUCLEOTIDE SEQUENCE [LARGE SCALE GENOMIC DNA]</scope>
    <source>
        <strain evidence="10">HyVt-577</strain>
    </source>
</reference>
<comment type="subcellular location">
    <subcellularLocation>
        <location evidence="1">Membrane</location>
        <topology evidence="1">Multi-pass membrane protein</topology>
    </subcellularLocation>
</comment>
<keyword evidence="10" id="KW-0645">Protease</keyword>
<feature type="domain" description="DUF6576" evidence="9">
    <location>
        <begin position="234"/>
        <end position="265"/>
    </location>
</feature>
<feature type="transmembrane region" description="Helical" evidence="7">
    <location>
        <begin position="63"/>
        <end position="87"/>
    </location>
</feature>
<evidence type="ECO:0000259" key="8">
    <source>
        <dbReference type="Pfam" id="PF01694"/>
    </source>
</evidence>
<dbReference type="Proteomes" id="UP000885779">
    <property type="component" value="Unassembled WGS sequence"/>
</dbReference>
<dbReference type="SMART" id="SM01160">
    <property type="entry name" value="DUF1751"/>
    <property type="match status" value="1"/>
</dbReference>
<feature type="domain" description="Peptidase S54 rhomboid" evidence="8">
    <location>
        <begin position="59"/>
        <end position="194"/>
    </location>
</feature>
<feature type="transmembrane region" description="Helical" evidence="7">
    <location>
        <begin position="122"/>
        <end position="138"/>
    </location>
</feature>
<evidence type="ECO:0000256" key="6">
    <source>
        <dbReference type="ARBA" id="ARBA00023136"/>
    </source>
</evidence>
<comment type="similarity">
    <text evidence="2">Belongs to the peptidase S54 family.</text>
</comment>
<dbReference type="InterPro" id="IPR035952">
    <property type="entry name" value="Rhomboid-like_sf"/>
</dbReference>
<dbReference type="Pfam" id="PF20216">
    <property type="entry name" value="DUF6576"/>
    <property type="match status" value="1"/>
</dbReference>
<keyword evidence="3 7" id="KW-0812">Transmembrane</keyword>
<gene>
    <name evidence="10" type="ORF">ENK44_02955</name>
</gene>
<dbReference type="InterPro" id="IPR046483">
    <property type="entry name" value="DUF6576"/>
</dbReference>
<evidence type="ECO:0000256" key="2">
    <source>
        <dbReference type="ARBA" id="ARBA00009045"/>
    </source>
</evidence>
<organism evidence="10">
    <name type="scientific">Caldithrix abyssi</name>
    <dbReference type="NCBI Taxonomy" id="187145"/>
    <lineage>
        <taxon>Bacteria</taxon>
        <taxon>Pseudomonadati</taxon>
        <taxon>Calditrichota</taxon>
        <taxon>Calditrichia</taxon>
        <taxon>Calditrichales</taxon>
        <taxon>Calditrichaceae</taxon>
        <taxon>Caldithrix</taxon>
    </lineage>
</organism>
<comment type="caution">
    <text evidence="10">The sequence shown here is derived from an EMBL/GenBank/DDBJ whole genome shotgun (WGS) entry which is preliminary data.</text>
</comment>
<protein>
    <submittedName>
        <fullName evidence="10">Rhomboid family intramembrane serine protease</fullName>
    </submittedName>
</protein>
<evidence type="ECO:0000256" key="5">
    <source>
        <dbReference type="ARBA" id="ARBA00022989"/>
    </source>
</evidence>
<keyword evidence="5 7" id="KW-1133">Transmembrane helix</keyword>
<feature type="transmembrane region" description="Helical" evidence="7">
    <location>
        <begin position="21"/>
        <end position="43"/>
    </location>
</feature>
<dbReference type="Gene3D" id="1.20.1540.10">
    <property type="entry name" value="Rhomboid-like"/>
    <property type="match status" value="1"/>
</dbReference>
<dbReference type="EMBL" id="DRQG01000024">
    <property type="protein sequence ID" value="HGY54639.1"/>
    <property type="molecule type" value="Genomic_DNA"/>
</dbReference>
<evidence type="ECO:0000256" key="4">
    <source>
        <dbReference type="ARBA" id="ARBA00022801"/>
    </source>
</evidence>